<evidence type="ECO:0000259" key="1">
    <source>
        <dbReference type="Pfam" id="PF18299"/>
    </source>
</evidence>
<organism evidence="2 3">
    <name type="scientific">Aerosakkonema funiforme FACHB-1375</name>
    <dbReference type="NCBI Taxonomy" id="2949571"/>
    <lineage>
        <taxon>Bacteria</taxon>
        <taxon>Bacillati</taxon>
        <taxon>Cyanobacteriota</taxon>
        <taxon>Cyanophyceae</taxon>
        <taxon>Oscillatoriophycideae</taxon>
        <taxon>Aerosakkonematales</taxon>
        <taxon>Aerosakkonemataceae</taxon>
        <taxon>Aerosakkonema</taxon>
    </lineage>
</organism>
<gene>
    <name evidence="2" type="ORF">H6G03_16725</name>
</gene>
<keyword evidence="3" id="KW-1185">Reference proteome</keyword>
<reference evidence="2" key="1">
    <citation type="journal article" date="2015" name="ISME J.">
        <title>Draft Genome Sequence of Streptomyces incarnatus NRRL8089, which Produces the Nucleoside Antibiotic Sinefungin.</title>
        <authorList>
            <person name="Oshima K."/>
            <person name="Hattori M."/>
            <person name="Shimizu H."/>
            <person name="Fukuda K."/>
            <person name="Nemoto M."/>
            <person name="Inagaki K."/>
            <person name="Tamura T."/>
        </authorList>
    </citation>
    <scope>NUCLEOTIDE SEQUENCE</scope>
    <source>
        <strain evidence="2">FACHB-1375</strain>
    </source>
</reference>
<evidence type="ECO:0000313" key="3">
    <source>
        <dbReference type="Proteomes" id="UP000641646"/>
    </source>
</evidence>
<comment type="caution">
    <text evidence="2">The sequence shown here is derived from an EMBL/GenBank/DDBJ whole genome shotgun (WGS) entry which is preliminary data.</text>
</comment>
<dbReference type="InterPro" id="IPR041261">
    <property type="entry name" value="R2K_2"/>
</dbReference>
<name>A0A926ZHZ8_9CYAN</name>
<dbReference type="AlphaFoldDB" id="A0A926ZHZ8"/>
<proteinExistence type="predicted"/>
<evidence type="ECO:0000313" key="2">
    <source>
        <dbReference type="EMBL" id="MBD2182722.1"/>
    </source>
</evidence>
<dbReference type="EMBL" id="JACJPW010000041">
    <property type="protein sequence ID" value="MBD2182722.1"/>
    <property type="molecule type" value="Genomic_DNA"/>
</dbReference>
<protein>
    <submittedName>
        <fullName evidence="2">ATP-grasp domain-containing protein</fullName>
    </submittedName>
</protein>
<dbReference type="Pfam" id="PF18299">
    <property type="entry name" value="R2K_2"/>
    <property type="match status" value="1"/>
</dbReference>
<sequence length="243" mass="28286">MPTLILTPRYTEDSQALWRAANRLGWRVQRLINWRLPDELKLVCEPVLYVEALMTEMIAEQLGLRLIDPPNDWLPNLPEEYRKRWVYLSTLGEARCMEKAAFIKPPNDKSFPARVYQSEELPSDYPDEIPVLIAEIVEWEKEFRCFILNRSLKTFSIYLRDGELQRQNDFAHTEEEECEVREFIEILLSDEQVEILEATVIDVGVIKGRGWAVVEQNAAWGAGLYGCDPIEVLEVLRYAVVRA</sequence>
<accession>A0A926ZHZ8</accession>
<dbReference type="RefSeq" id="WP_190465717.1">
    <property type="nucleotide sequence ID" value="NZ_JACJPW010000041.1"/>
</dbReference>
<reference evidence="2" key="2">
    <citation type="submission" date="2020-08" db="EMBL/GenBank/DDBJ databases">
        <authorList>
            <person name="Chen M."/>
            <person name="Teng W."/>
            <person name="Zhao L."/>
            <person name="Hu C."/>
            <person name="Zhou Y."/>
            <person name="Han B."/>
            <person name="Song L."/>
            <person name="Shu W."/>
        </authorList>
    </citation>
    <scope>NUCLEOTIDE SEQUENCE</scope>
    <source>
        <strain evidence="2">FACHB-1375</strain>
    </source>
</reference>
<feature type="domain" description="ATP-grasp" evidence="1">
    <location>
        <begin position="81"/>
        <end position="235"/>
    </location>
</feature>
<dbReference type="Proteomes" id="UP000641646">
    <property type="component" value="Unassembled WGS sequence"/>
</dbReference>